<protein>
    <submittedName>
        <fullName evidence="1">Uncharacterized protein</fullName>
    </submittedName>
</protein>
<evidence type="ECO:0000313" key="1">
    <source>
        <dbReference type="EMBL" id="KRY92888.1"/>
    </source>
</evidence>
<gene>
    <name evidence="1" type="ORF">T4D_2487</name>
</gene>
<comment type="caution">
    <text evidence="1">The sequence shown here is derived from an EMBL/GenBank/DDBJ whole genome shotgun (WGS) entry which is preliminary data.</text>
</comment>
<dbReference type="AlphaFoldDB" id="A0A0V1G3H9"/>
<organism evidence="1 2">
    <name type="scientific">Trichinella pseudospiralis</name>
    <name type="common">Parasitic roundworm</name>
    <dbReference type="NCBI Taxonomy" id="6337"/>
    <lineage>
        <taxon>Eukaryota</taxon>
        <taxon>Metazoa</taxon>
        <taxon>Ecdysozoa</taxon>
        <taxon>Nematoda</taxon>
        <taxon>Enoplea</taxon>
        <taxon>Dorylaimia</taxon>
        <taxon>Trichinellida</taxon>
        <taxon>Trichinellidae</taxon>
        <taxon>Trichinella</taxon>
    </lineage>
</organism>
<dbReference type="Proteomes" id="UP000054995">
    <property type="component" value="Unassembled WGS sequence"/>
</dbReference>
<reference evidence="1 2" key="1">
    <citation type="submission" date="2015-01" db="EMBL/GenBank/DDBJ databases">
        <title>Evolution of Trichinella species and genotypes.</title>
        <authorList>
            <person name="Korhonen P.K."/>
            <person name="Edoardo P."/>
            <person name="Giuseppe L.R."/>
            <person name="Gasser R.B."/>
        </authorList>
    </citation>
    <scope>NUCLEOTIDE SEQUENCE [LARGE SCALE GENOMIC DNA]</scope>
    <source>
        <strain evidence="1">ISS470</strain>
    </source>
</reference>
<evidence type="ECO:0000313" key="2">
    <source>
        <dbReference type="Proteomes" id="UP000054995"/>
    </source>
</evidence>
<name>A0A0V1G3H9_TRIPS</name>
<accession>A0A0V1G3H9</accession>
<dbReference type="EMBL" id="JYDT01000005">
    <property type="protein sequence ID" value="KRY92888.1"/>
    <property type="molecule type" value="Genomic_DNA"/>
</dbReference>
<sequence>MQDILVISDGESSEKLAYIKYKLEALIENYRLIFIEQKRLDLHLSSHQVDLQQFCFTKFLGLSKFSILHFIEG</sequence>
<proteinExistence type="predicted"/>
<keyword evidence="2" id="KW-1185">Reference proteome</keyword>